<dbReference type="AlphaFoldDB" id="A0A2X0MT07"/>
<protein>
    <submittedName>
        <fullName evidence="2">BQ5605_C006g04058 protein</fullName>
    </submittedName>
</protein>
<feature type="compositionally biased region" description="Basic and acidic residues" evidence="1">
    <location>
        <begin position="161"/>
        <end position="179"/>
    </location>
</feature>
<keyword evidence="3" id="KW-1185">Reference proteome</keyword>
<evidence type="ECO:0000256" key="1">
    <source>
        <dbReference type="SAM" id="MobiDB-lite"/>
    </source>
</evidence>
<organism evidence="2 3">
    <name type="scientific">Microbotryum silenes-dioicae</name>
    <dbReference type="NCBI Taxonomy" id="796604"/>
    <lineage>
        <taxon>Eukaryota</taxon>
        <taxon>Fungi</taxon>
        <taxon>Dikarya</taxon>
        <taxon>Basidiomycota</taxon>
        <taxon>Pucciniomycotina</taxon>
        <taxon>Microbotryomycetes</taxon>
        <taxon>Microbotryales</taxon>
        <taxon>Microbotryaceae</taxon>
        <taxon>Microbotryum</taxon>
    </lineage>
</organism>
<sequence>MRLLAAADRMTETERAKAQGFADWLLGVGDGLASKTEDFIALPHELLLSATTRNRSGLIRHAKKSNTSEIEQSWRPKIRRWIRSTTWCSTCCRVTLKPSTARIRTPSRQAPARNRSTRCRANWFVKSICTGSRHSHRQRVKRLTLYEMDNSNNTDSSTTSRRSEGQQRHRQREKLELERSGPVPHSSLPNPASTALTSTTILLPEELGHNNCGDSRKGSKISLSIDHLHPSQRPKSTLSRWVSTHGHQLHCVHCQEPTLDTT</sequence>
<proteinExistence type="predicted"/>
<gene>
    <name evidence="2" type="primary">BQ5605_C006g04058</name>
    <name evidence="2" type="ORF">BQ5605_C006G04058</name>
</gene>
<evidence type="ECO:0000313" key="2">
    <source>
        <dbReference type="EMBL" id="SGY55662.1"/>
    </source>
</evidence>
<dbReference type="Proteomes" id="UP000249464">
    <property type="component" value="Unassembled WGS sequence"/>
</dbReference>
<dbReference type="EMBL" id="FQNC01000044">
    <property type="protein sequence ID" value="SGY55662.1"/>
    <property type="molecule type" value="Genomic_DNA"/>
</dbReference>
<evidence type="ECO:0000313" key="3">
    <source>
        <dbReference type="Proteomes" id="UP000249464"/>
    </source>
</evidence>
<name>A0A2X0MT07_9BASI</name>
<accession>A0A2X0MT07</accession>
<feature type="region of interest" description="Disordered" evidence="1">
    <location>
        <begin position="143"/>
        <end position="194"/>
    </location>
</feature>
<reference evidence="2 3" key="1">
    <citation type="submission" date="2016-11" db="EMBL/GenBank/DDBJ databases">
        <authorList>
            <person name="Jaros S."/>
            <person name="Januszkiewicz K."/>
            <person name="Wedrychowicz H."/>
        </authorList>
    </citation>
    <scope>NUCLEOTIDE SEQUENCE [LARGE SCALE GENOMIC DNA]</scope>
</reference>
<feature type="compositionally biased region" description="Low complexity" evidence="1">
    <location>
        <begin position="149"/>
        <end position="160"/>
    </location>
</feature>